<dbReference type="GO" id="GO:0008033">
    <property type="term" value="P:tRNA processing"/>
    <property type="evidence" value="ECO:0007669"/>
    <property type="project" value="UniProtKB-KW"/>
</dbReference>
<dbReference type="EMBL" id="NWUJ01000010">
    <property type="protein sequence ID" value="PFH32916.1"/>
    <property type="molecule type" value="Genomic_DNA"/>
</dbReference>
<dbReference type="STRING" id="94643.A0A2A9MAE9"/>
<keyword evidence="12" id="KW-0175">Coiled coil</keyword>
<keyword evidence="3" id="KW-0378">Hydrolase</keyword>
<sequence length="1514" mass="161670">MRASPGSSPASASASSLANSVAETLFRLYVRDIPRRGKPDEATGEWTVLAGFVLEVRREGGVSEKAKGERDECAAATEEGEETNGVGAEGKEEKTPASLRRPCQQRHAEKSGLSSEPRREERRTLEGAELSRHHESHDHTECPRVWTEPLKPNLTSPAPPLSPLAVSANCDGLRSSRRPLSGSSPSSPRAAPFLVSSAPAVGAPDCTSSFFHSLVLATGSRCIGASRLFPAVATPQASGKARPPETKRDVRAPQAPPQTHSNPPPNRASPSPSPVSTASALPSVHFSQTNSVEPPSTPAASTEWSLSPLSLSLSAQSLHTEPDAPGRSLSLCAPGVESLEQERRGHDRGTGRRRRSSCPYWGVVPRGISSISVDANWRACRFGRGVAGLAVEESATSAQGETATALDGVRDGATPSETEAASCPAPASQPCLASLPCSSTPPSPSASRCPASSPSSRSLSASRCSLSHGRSPDSPRRPRSGGAWADSPRSSLARSNKRRHSSPSALSLPSMRTLGKKSRHAGGRKPPPVAPEAYRRWTQGNCVCVHDSHAEVLARRLLKRYLALGALAQLHAFLAETRQRVERLEAALSHLGALTGSGNNRGDRGDAIATTISAAKERGETGGVCEGVIPRGLRNGGGDAGAGGAQRLPSRAERGRDERNEQGGQHAESQEATLLEVRDGGHGLLESPCRDAHTLASAVTSLAVLLLRPFPTSLCRPSAPSCTPGEPRPRGGGGSGVAASLGPAPRSVGLSEPHRGEQLNDARILEFLPLARAFRQRAGTRLHFYASMAPCGDAALTPRVSAAAEAPRRTRQGDSRNSKAGAPRSQAPERGGEVSPGGGDSQGTVGRRADSEDAREPGDGRETKAGRREQATEGWREKGDAEPGGSEVLSVLLASEGEEGNRRRRKRVKDRDRGRLAPIPSFRFRPTGAKPVSVTDRCDERGTLLTSDQDLLAVQKRGILRFKPGRSDLPSHMRSCSLSCSDKIWRWNCLGWEGAVLSRILAAPLLPFSISVGESSVSLSALQVSLLNRGGSDAEEGSENEVLDTSKLLPFISLRSHARPQAPDLPILLKTTSDTIFPASREAAERRRAEDLSARSGAKDEVRHTAEDVCKGKSERKRIKELGAEEKGGLRFCVEKGGSDETEEVTSDARPEKMETDESARCSSRGTRASDRPYHGCQGNFGVGTDEHARAEGACAQSTNPQGRLSAQAPPDKNEVDPAGARRKKTKEWEGVRALPPIRSSGLSIAWHRSPEVEFSASPVEAGNPSATRLKARDSGEACGASKCLCLVGSSKAFHEVTVGCSGLLHRTMVKKAQDCRYLHSELCKANLSRVLLHLTVLKEHGLLKALREAIAGLETAQEALSRTKSPSVASEKALVAVRRVLDEAKKRGLMDGQECEHTEGFWRDRQEAEENAMSTDGRGHTGLRSGLSISYDSLKARAVDYQARKVQWRKRYGGWEGSAQRLRSFELGAEADFALFDFVVERVTQSESTPHFCGASAASRRTEEKRDNSYRDA</sequence>
<feature type="region of interest" description="Disordered" evidence="13">
    <location>
        <begin position="635"/>
        <end position="672"/>
    </location>
</feature>
<evidence type="ECO:0000256" key="8">
    <source>
        <dbReference type="ARBA" id="ARBA00038940"/>
    </source>
</evidence>
<feature type="region of interest" description="Disordered" evidence="13">
    <location>
        <begin position="58"/>
        <end position="190"/>
    </location>
</feature>
<dbReference type="InterPro" id="IPR002466">
    <property type="entry name" value="A_deamin"/>
</dbReference>
<feature type="compositionally biased region" description="Low complexity" evidence="13">
    <location>
        <begin position="445"/>
        <end position="469"/>
    </location>
</feature>
<feature type="region of interest" description="Disordered" evidence="13">
    <location>
        <begin position="317"/>
        <end position="358"/>
    </location>
</feature>
<feature type="region of interest" description="Disordered" evidence="13">
    <location>
        <begin position="1137"/>
        <end position="1173"/>
    </location>
</feature>
<comment type="similarity">
    <text evidence="7">Belongs to the ADAT1 family.</text>
</comment>
<evidence type="ECO:0000256" key="1">
    <source>
        <dbReference type="ARBA" id="ARBA00022694"/>
    </source>
</evidence>
<feature type="coiled-coil region" evidence="12">
    <location>
        <begin position="567"/>
        <end position="594"/>
    </location>
</feature>
<dbReference type="VEuPathDB" id="ToxoDB:BESB_015290"/>
<feature type="compositionally biased region" description="Basic and acidic residues" evidence="13">
    <location>
        <begin position="1501"/>
        <end position="1514"/>
    </location>
</feature>
<comment type="function">
    <text evidence="6">Specifically deaminates adenosine-37 to inosine in tRNA-Ala.</text>
</comment>
<protein>
    <recommendedName>
        <fullName evidence="9">tRNA-specific adenosine deaminase 1</fullName>
        <ecNumber evidence="8">3.5.4.34</ecNumber>
    </recommendedName>
    <alternativeName>
        <fullName evidence="10">tRNA-specific adenosine-37 deaminase</fullName>
    </alternativeName>
</protein>
<feature type="compositionally biased region" description="Low complexity" evidence="13">
    <location>
        <begin position="420"/>
        <end position="438"/>
    </location>
</feature>
<evidence type="ECO:0000256" key="12">
    <source>
        <dbReference type="SAM" id="Coils"/>
    </source>
</evidence>
<keyword evidence="2" id="KW-0479">Metal-binding</keyword>
<evidence type="ECO:0000256" key="11">
    <source>
        <dbReference type="ARBA" id="ARBA00047635"/>
    </source>
</evidence>
<feature type="compositionally biased region" description="Basic and acidic residues" evidence="13">
    <location>
        <begin position="847"/>
        <end position="881"/>
    </location>
</feature>
<organism evidence="15 16">
    <name type="scientific">Besnoitia besnoiti</name>
    <name type="common">Apicomplexan protozoan</name>
    <dbReference type="NCBI Taxonomy" id="94643"/>
    <lineage>
        <taxon>Eukaryota</taxon>
        <taxon>Sar</taxon>
        <taxon>Alveolata</taxon>
        <taxon>Apicomplexa</taxon>
        <taxon>Conoidasida</taxon>
        <taxon>Coccidia</taxon>
        <taxon>Eucoccidiorida</taxon>
        <taxon>Eimeriorina</taxon>
        <taxon>Sarcocystidae</taxon>
        <taxon>Besnoitia</taxon>
    </lineage>
</organism>
<keyword evidence="16" id="KW-1185">Reference proteome</keyword>
<feature type="compositionally biased region" description="Gly residues" evidence="13">
    <location>
        <begin position="635"/>
        <end position="644"/>
    </location>
</feature>
<feature type="region of interest" description="Disordered" evidence="13">
    <location>
        <begin position="1491"/>
        <end position="1514"/>
    </location>
</feature>
<dbReference type="PANTHER" id="PTHR46516:SF1">
    <property type="entry name" value="TRNA-SPECIFIC ADENOSINE DEAMINASE 1"/>
    <property type="match status" value="1"/>
</dbReference>
<evidence type="ECO:0000313" key="16">
    <source>
        <dbReference type="Proteomes" id="UP000224006"/>
    </source>
</evidence>
<feature type="domain" description="A to I editase" evidence="14">
    <location>
        <begin position="764"/>
        <end position="1111"/>
    </location>
</feature>
<comment type="catalytic activity">
    <reaction evidence="11">
        <text>adenosine(37) in tRNA(Ala) + H2O + H(+) = inosine(37) in tRNA(Ala) + NH4(+)</text>
        <dbReference type="Rhea" id="RHEA:50968"/>
        <dbReference type="Rhea" id="RHEA-COMP:12855"/>
        <dbReference type="Rhea" id="RHEA-COMP:12856"/>
        <dbReference type="ChEBI" id="CHEBI:15377"/>
        <dbReference type="ChEBI" id="CHEBI:15378"/>
        <dbReference type="ChEBI" id="CHEBI:28938"/>
        <dbReference type="ChEBI" id="CHEBI:74411"/>
        <dbReference type="ChEBI" id="CHEBI:82852"/>
        <dbReference type="EC" id="3.5.4.34"/>
    </reaction>
</comment>
<evidence type="ECO:0000256" key="3">
    <source>
        <dbReference type="ARBA" id="ARBA00022801"/>
    </source>
</evidence>
<dbReference type="GO" id="GO:0003723">
    <property type="term" value="F:RNA binding"/>
    <property type="evidence" value="ECO:0007669"/>
    <property type="project" value="InterPro"/>
</dbReference>
<dbReference type="Proteomes" id="UP000224006">
    <property type="component" value="Chromosome IX"/>
</dbReference>
<evidence type="ECO:0000256" key="6">
    <source>
        <dbReference type="ARBA" id="ARBA00037784"/>
    </source>
</evidence>
<evidence type="ECO:0000256" key="13">
    <source>
        <dbReference type="SAM" id="MobiDB-lite"/>
    </source>
</evidence>
<feature type="compositionally biased region" description="Pro residues" evidence="13">
    <location>
        <begin position="262"/>
        <end position="273"/>
    </location>
</feature>
<name>A0A2A9MAE9_BESBE</name>
<evidence type="ECO:0000256" key="5">
    <source>
        <dbReference type="ARBA" id="ARBA00037026"/>
    </source>
</evidence>
<feature type="compositionally biased region" description="Basic and acidic residues" evidence="13">
    <location>
        <begin position="242"/>
        <end position="251"/>
    </location>
</feature>
<feature type="compositionally biased region" description="Basic and acidic residues" evidence="13">
    <location>
        <begin position="806"/>
        <end position="817"/>
    </location>
</feature>
<feature type="compositionally biased region" description="Basic and acidic residues" evidence="13">
    <location>
        <begin position="58"/>
        <end position="73"/>
    </location>
</feature>
<feature type="region of interest" description="Disordered" evidence="13">
    <location>
        <begin position="234"/>
        <end position="279"/>
    </location>
</feature>
<evidence type="ECO:0000313" key="15">
    <source>
        <dbReference type="EMBL" id="PFH32916.1"/>
    </source>
</evidence>
<feature type="compositionally biased region" description="Basic and acidic residues" evidence="13">
    <location>
        <begin position="340"/>
        <end position="350"/>
    </location>
</feature>
<evidence type="ECO:0000256" key="7">
    <source>
        <dbReference type="ARBA" id="ARBA00038326"/>
    </source>
</evidence>
<accession>A0A2A9MAE9</accession>
<evidence type="ECO:0000256" key="9">
    <source>
        <dbReference type="ARBA" id="ARBA00040502"/>
    </source>
</evidence>
<keyword evidence="1" id="KW-0819">tRNA processing</keyword>
<feature type="region of interest" description="Disordered" evidence="13">
    <location>
        <begin position="1194"/>
        <end position="1228"/>
    </location>
</feature>
<reference evidence="15 16" key="1">
    <citation type="submission" date="2017-09" db="EMBL/GenBank/DDBJ databases">
        <title>Genome sequencing of Besnoitia besnoiti strain Bb-Ger1.</title>
        <authorList>
            <person name="Schares G."/>
            <person name="Venepally P."/>
            <person name="Lorenzi H.A."/>
        </authorList>
    </citation>
    <scope>NUCLEOTIDE SEQUENCE [LARGE SCALE GENOMIC DNA]</scope>
    <source>
        <strain evidence="15 16">Bb-Ger1</strain>
    </source>
</reference>
<evidence type="ECO:0000256" key="4">
    <source>
        <dbReference type="ARBA" id="ARBA00022833"/>
    </source>
</evidence>
<dbReference type="OrthoDB" id="332499at2759"/>
<feature type="compositionally biased region" description="Low complexity" evidence="13">
    <location>
        <begin position="178"/>
        <end position="190"/>
    </location>
</feature>
<dbReference type="KEGG" id="bbes:BESB_015290"/>
<feature type="region of interest" description="Disordered" evidence="13">
    <location>
        <begin position="716"/>
        <end position="755"/>
    </location>
</feature>
<feature type="compositionally biased region" description="Basic and acidic residues" evidence="13">
    <location>
        <begin position="106"/>
        <end position="142"/>
    </location>
</feature>
<dbReference type="PANTHER" id="PTHR46516">
    <property type="entry name" value="TRNA-SPECIFIC ADENOSINE DEAMINASE 1"/>
    <property type="match status" value="1"/>
</dbReference>
<keyword evidence="4" id="KW-0862">Zinc</keyword>
<feature type="compositionally biased region" description="Basic and acidic residues" evidence="13">
    <location>
        <begin position="1147"/>
        <end position="1160"/>
    </location>
</feature>
<dbReference type="Pfam" id="PF02137">
    <property type="entry name" value="A_deamin"/>
    <property type="match status" value="1"/>
</dbReference>
<evidence type="ECO:0000256" key="2">
    <source>
        <dbReference type="ARBA" id="ARBA00022723"/>
    </source>
</evidence>
<feature type="compositionally biased region" description="Basic and acidic residues" evidence="13">
    <location>
        <begin position="650"/>
        <end position="661"/>
    </location>
</feature>
<feature type="region of interest" description="Disordered" evidence="13">
    <location>
        <begin position="800"/>
        <end position="934"/>
    </location>
</feature>
<gene>
    <name evidence="15" type="ORF">BESB_015290</name>
</gene>
<proteinExistence type="inferred from homology"/>
<feature type="compositionally biased region" description="Polar residues" evidence="13">
    <location>
        <begin position="1196"/>
        <end position="1205"/>
    </location>
</feature>
<dbReference type="GO" id="GO:0046872">
    <property type="term" value="F:metal ion binding"/>
    <property type="evidence" value="ECO:0007669"/>
    <property type="project" value="UniProtKB-KW"/>
</dbReference>
<evidence type="ECO:0000256" key="10">
    <source>
        <dbReference type="ARBA" id="ARBA00041760"/>
    </source>
</evidence>
<feature type="region of interest" description="Disordered" evidence="13">
    <location>
        <begin position="392"/>
        <end position="531"/>
    </location>
</feature>
<comment type="caution">
    <text evidence="15">The sequence shown here is derived from an EMBL/GenBank/DDBJ whole genome shotgun (WGS) entry which is preliminary data.</text>
</comment>
<dbReference type="EC" id="3.5.4.34" evidence="8"/>
<comment type="cofactor">
    <cofactor evidence="5">
        <name>1D-myo-inositol hexakisphosphate</name>
        <dbReference type="ChEBI" id="CHEBI:58130"/>
    </cofactor>
</comment>
<dbReference type="SMART" id="SM00552">
    <property type="entry name" value="ADEAMc"/>
    <property type="match status" value="1"/>
</dbReference>
<dbReference type="GO" id="GO:0043829">
    <property type="term" value="F:tRNA-specific adenosine-37 deaminase activity"/>
    <property type="evidence" value="ECO:0007669"/>
    <property type="project" value="UniProtKB-EC"/>
</dbReference>
<dbReference type="GeneID" id="40306590"/>
<evidence type="ECO:0000259" key="14">
    <source>
        <dbReference type="PROSITE" id="PS50141"/>
    </source>
</evidence>
<dbReference type="PROSITE" id="PS50141">
    <property type="entry name" value="A_DEAMIN_EDITASE"/>
    <property type="match status" value="1"/>
</dbReference>
<dbReference type="RefSeq" id="XP_029216925.1">
    <property type="nucleotide sequence ID" value="XM_029360258.1"/>
</dbReference>
<feature type="compositionally biased region" description="Basic residues" evidence="13">
    <location>
        <begin position="514"/>
        <end position="523"/>
    </location>
</feature>